<dbReference type="Proteomes" id="UP000317650">
    <property type="component" value="Chromosome 2"/>
</dbReference>
<dbReference type="AlphaFoldDB" id="A0A4S8I8U9"/>
<name>A0A4S8I8U9_MUSBA</name>
<reference evidence="1 2" key="1">
    <citation type="journal article" date="2019" name="Nat. Plants">
        <title>Genome sequencing of Musa balbisiana reveals subgenome evolution and function divergence in polyploid bananas.</title>
        <authorList>
            <person name="Yao X."/>
        </authorList>
    </citation>
    <scope>NUCLEOTIDE SEQUENCE [LARGE SCALE GENOMIC DNA]</scope>
    <source>
        <strain evidence="2">cv. DH-PKW</strain>
        <tissue evidence="1">Leaves</tissue>
    </source>
</reference>
<comment type="caution">
    <text evidence="1">The sequence shown here is derived from an EMBL/GenBank/DDBJ whole genome shotgun (WGS) entry which is preliminary data.</text>
</comment>
<gene>
    <name evidence="1" type="ORF">C4D60_Mb02t06970</name>
</gene>
<protein>
    <submittedName>
        <fullName evidence="1">Uncharacterized protein</fullName>
    </submittedName>
</protein>
<dbReference type="EMBL" id="PYDT01000011">
    <property type="protein sequence ID" value="THU44398.1"/>
    <property type="molecule type" value="Genomic_DNA"/>
</dbReference>
<proteinExistence type="predicted"/>
<keyword evidence="2" id="KW-1185">Reference proteome</keyword>
<sequence length="153" mass="17542">MEGGDARNGGVNWITGRRRFLEELLYALKGKHRQVLCLCKEAWRQEFYDVIHCDAIGIDGVRLQDYGEEKKAVHCDVISIDGIYLQDNGAKAFLLKALDSFREALLRRNECNRQVLQLLACEPVALPRWIHVVLAPATMSRVDRSSCDRWQIN</sequence>
<accession>A0A4S8I8U9</accession>
<evidence type="ECO:0000313" key="1">
    <source>
        <dbReference type="EMBL" id="THU44398.1"/>
    </source>
</evidence>
<evidence type="ECO:0000313" key="2">
    <source>
        <dbReference type="Proteomes" id="UP000317650"/>
    </source>
</evidence>
<organism evidence="1 2">
    <name type="scientific">Musa balbisiana</name>
    <name type="common">Banana</name>
    <dbReference type="NCBI Taxonomy" id="52838"/>
    <lineage>
        <taxon>Eukaryota</taxon>
        <taxon>Viridiplantae</taxon>
        <taxon>Streptophyta</taxon>
        <taxon>Embryophyta</taxon>
        <taxon>Tracheophyta</taxon>
        <taxon>Spermatophyta</taxon>
        <taxon>Magnoliopsida</taxon>
        <taxon>Liliopsida</taxon>
        <taxon>Zingiberales</taxon>
        <taxon>Musaceae</taxon>
        <taxon>Musa</taxon>
    </lineage>
</organism>